<evidence type="ECO:0000256" key="1">
    <source>
        <dbReference type="SAM" id="Phobius"/>
    </source>
</evidence>
<name>A0A4Q1C630_9BACT</name>
<feature type="transmembrane region" description="Helical" evidence="1">
    <location>
        <begin position="344"/>
        <end position="365"/>
    </location>
</feature>
<proteinExistence type="predicted"/>
<protein>
    <submittedName>
        <fullName evidence="2">DUF3667 domain-containing protein</fullName>
    </submittedName>
</protein>
<dbReference type="OrthoDB" id="193232at2"/>
<feature type="transmembrane region" description="Helical" evidence="1">
    <location>
        <begin position="121"/>
        <end position="138"/>
    </location>
</feature>
<evidence type="ECO:0000313" key="2">
    <source>
        <dbReference type="EMBL" id="RXK53847.1"/>
    </source>
</evidence>
<feature type="transmembrane region" description="Helical" evidence="1">
    <location>
        <begin position="306"/>
        <end position="324"/>
    </location>
</feature>
<accession>A0A4Q1C630</accession>
<dbReference type="EMBL" id="SDHX01000002">
    <property type="protein sequence ID" value="RXK53847.1"/>
    <property type="molecule type" value="Genomic_DNA"/>
</dbReference>
<keyword evidence="1" id="KW-1133">Transmembrane helix</keyword>
<keyword evidence="3" id="KW-1185">Reference proteome</keyword>
<dbReference type="RefSeq" id="WP_129049879.1">
    <property type="nucleotide sequence ID" value="NZ_SDHX01000002.1"/>
</dbReference>
<feature type="transmembrane region" description="Helical" evidence="1">
    <location>
        <begin position="377"/>
        <end position="401"/>
    </location>
</feature>
<gene>
    <name evidence="2" type="ORF">ESB00_19390</name>
</gene>
<reference evidence="2 3" key="1">
    <citation type="submission" date="2019-01" db="EMBL/GenBank/DDBJ databases">
        <title>Lacunisphaera sp. strain TWA-58.</title>
        <authorList>
            <person name="Chen W.-M."/>
        </authorList>
    </citation>
    <scope>NUCLEOTIDE SEQUENCE [LARGE SCALE GENOMIC DNA]</scope>
    <source>
        <strain evidence="2 3">TWA-58</strain>
    </source>
</reference>
<dbReference type="Pfam" id="PF12412">
    <property type="entry name" value="DUF3667"/>
    <property type="match status" value="1"/>
</dbReference>
<dbReference type="AlphaFoldDB" id="A0A4Q1C630"/>
<sequence>MALEPEPPEPPEPLPLSAEAAVTADQAVKHGTEEHAPGHHGPFHTHCENCGTKLEGPWCHRCGQHDFEFHRSFRHVFMEALETLFHFEGKFFRNIVTLLFQPGRLTADFNAGKRAAQMPPFRLYIFVSFVFFLLIFIGEKDDSFVRETEGKPHQGLTIGGKPVNVATLGNAWRDTATQMKPEDWQDPAKVTAALEQVAAKTEAAGPAADPADGTAPPKRLVDEVRESAEQMQAEIAKARAEPGQTREEDTALERFLEEQGRRLTDPERRRQLSHWIQSHLPHMLMFCLPFFALYTRVLFRKSGQVYLQHLVLSVHFHTFIYLWVLLSRGWEGLAGLPGWGLDSWVAFACNFWLGIYPFVMLRRLFANSWPKTVVKTFLLTVIYGLTLSLGFFATAVGAFLLT</sequence>
<organism evidence="2 3">
    <name type="scientific">Oleiharenicola lentus</name>
    <dbReference type="NCBI Taxonomy" id="2508720"/>
    <lineage>
        <taxon>Bacteria</taxon>
        <taxon>Pseudomonadati</taxon>
        <taxon>Verrucomicrobiota</taxon>
        <taxon>Opitutia</taxon>
        <taxon>Opitutales</taxon>
        <taxon>Opitutaceae</taxon>
        <taxon>Oleiharenicola</taxon>
    </lineage>
</organism>
<keyword evidence="1" id="KW-0472">Membrane</keyword>
<evidence type="ECO:0000313" key="3">
    <source>
        <dbReference type="Proteomes" id="UP000290218"/>
    </source>
</evidence>
<dbReference type="Proteomes" id="UP000290218">
    <property type="component" value="Unassembled WGS sequence"/>
</dbReference>
<comment type="caution">
    <text evidence="2">The sequence shown here is derived from an EMBL/GenBank/DDBJ whole genome shotgun (WGS) entry which is preliminary data.</text>
</comment>
<dbReference type="InterPro" id="IPR022134">
    <property type="entry name" value="DUF3667"/>
</dbReference>
<keyword evidence="1" id="KW-0812">Transmembrane</keyword>